<dbReference type="InterPro" id="IPR027417">
    <property type="entry name" value="P-loop_NTPase"/>
</dbReference>
<dbReference type="Gene3D" id="3.40.50.300">
    <property type="entry name" value="P-loop containing nucleotide triphosphate hydrolases"/>
    <property type="match status" value="1"/>
</dbReference>
<keyword evidence="15" id="KW-1207">Sterol metabolism</keyword>
<evidence type="ECO:0000256" key="4">
    <source>
        <dbReference type="ARBA" id="ARBA00022490"/>
    </source>
</evidence>
<dbReference type="InterPro" id="IPR005919">
    <property type="entry name" value="Pmev_kin_anim"/>
</dbReference>
<reference evidence="18 19" key="2">
    <citation type="journal article" date="2019" name="G3 (Bethesda)">
        <title>Hybrid Assembly of the Genome of the Entomopathogenic Nematode Steinernema carpocapsae Identifies the X-Chromosome.</title>
        <authorList>
            <person name="Serra L."/>
            <person name="Macchietto M."/>
            <person name="Macias-Munoz A."/>
            <person name="McGill C.J."/>
            <person name="Rodriguez I.M."/>
            <person name="Rodriguez B."/>
            <person name="Murad R."/>
            <person name="Mortazavi A."/>
        </authorList>
    </citation>
    <scope>NUCLEOTIDE SEQUENCE [LARGE SCALE GENOMIC DNA]</scope>
    <source>
        <strain evidence="18 19">ALL</strain>
    </source>
</reference>
<evidence type="ECO:0000256" key="11">
    <source>
        <dbReference type="ARBA" id="ARBA00022840"/>
    </source>
</evidence>
<gene>
    <name evidence="18" type="ORF">L596_028426</name>
</gene>
<dbReference type="STRING" id="34508.A0A4U5LYE8"/>
<comment type="subcellular location">
    <subcellularLocation>
        <location evidence="1">Cytoplasm</location>
        <location evidence="1">Cytosol</location>
    </subcellularLocation>
</comment>
<evidence type="ECO:0000256" key="10">
    <source>
        <dbReference type="ARBA" id="ARBA00022778"/>
    </source>
</evidence>
<dbReference type="GO" id="GO:0019287">
    <property type="term" value="P:isopentenyl diphosphate biosynthetic process, mevalonate pathway"/>
    <property type="evidence" value="ECO:0007669"/>
    <property type="project" value="UniProtKB-UniPathway"/>
</dbReference>
<organism evidence="18 19">
    <name type="scientific">Steinernema carpocapsae</name>
    <name type="common">Entomopathogenic nematode</name>
    <dbReference type="NCBI Taxonomy" id="34508"/>
    <lineage>
        <taxon>Eukaryota</taxon>
        <taxon>Metazoa</taxon>
        <taxon>Ecdysozoa</taxon>
        <taxon>Nematoda</taxon>
        <taxon>Chromadorea</taxon>
        <taxon>Rhabditida</taxon>
        <taxon>Tylenchina</taxon>
        <taxon>Panagrolaimomorpha</taxon>
        <taxon>Strongyloidoidea</taxon>
        <taxon>Steinernematidae</taxon>
        <taxon>Steinernema</taxon>
    </lineage>
</organism>
<keyword evidence="16" id="KW-0753">Steroid metabolism</keyword>
<keyword evidence="19" id="KW-1185">Reference proteome</keyword>
<evidence type="ECO:0000256" key="16">
    <source>
        <dbReference type="ARBA" id="ARBA00023221"/>
    </source>
</evidence>
<evidence type="ECO:0000256" key="17">
    <source>
        <dbReference type="ARBA" id="ARBA00034549"/>
    </source>
</evidence>
<reference evidence="18 19" key="1">
    <citation type="journal article" date="2015" name="Genome Biol.">
        <title>Comparative genomics of Steinernema reveals deeply conserved gene regulatory networks.</title>
        <authorList>
            <person name="Dillman A.R."/>
            <person name="Macchietto M."/>
            <person name="Porter C.F."/>
            <person name="Rogers A."/>
            <person name="Williams B."/>
            <person name="Antoshechkin I."/>
            <person name="Lee M.M."/>
            <person name="Goodwin Z."/>
            <person name="Lu X."/>
            <person name="Lewis E.E."/>
            <person name="Goodrich-Blair H."/>
            <person name="Stock S.P."/>
            <person name="Adams B.J."/>
            <person name="Sternberg P.W."/>
            <person name="Mortazavi A."/>
        </authorList>
    </citation>
    <scope>NUCLEOTIDE SEQUENCE [LARGE SCALE GENOMIC DNA]</scope>
    <source>
        <strain evidence="18 19">ALL</strain>
    </source>
</reference>
<proteinExistence type="predicted"/>
<dbReference type="GO" id="GO:0005524">
    <property type="term" value="F:ATP binding"/>
    <property type="evidence" value="ECO:0007669"/>
    <property type="project" value="UniProtKB-KW"/>
</dbReference>
<evidence type="ECO:0000256" key="15">
    <source>
        <dbReference type="ARBA" id="ARBA00023166"/>
    </source>
</evidence>
<dbReference type="PANTHER" id="PTHR13101:SF1">
    <property type="entry name" value="PHOSPHOMEVALONATE KINASE"/>
    <property type="match status" value="1"/>
</dbReference>
<evidence type="ECO:0000256" key="3">
    <source>
        <dbReference type="ARBA" id="ARBA00012958"/>
    </source>
</evidence>
<keyword evidence="6" id="KW-0153">Cholesterol metabolism</keyword>
<keyword evidence="14" id="KW-0443">Lipid metabolism</keyword>
<keyword evidence="10" id="KW-0152">Cholesterol biosynthesis</keyword>
<dbReference type="OrthoDB" id="2401875at2759"/>
<dbReference type="GO" id="GO:0004631">
    <property type="term" value="F:phosphomevalonate kinase activity"/>
    <property type="evidence" value="ECO:0007669"/>
    <property type="project" value="UniProtKB-EC"/>
</dbReference>
<evidence type="ECO:0000256" key="1">
    <source>
        <dbReference type="ARBA" id="ARBA00004514"/>
    </source>
</evidence>
<evidence type="ECO:0000313" key="18">
    <source>
        <dbReference type="EMBL" id="TKR61301.1"/>
    </source>
</evidence>
<dbReference type="PANTHER" id="PTHR13101">
    <property type="entry name" value="PHOSPHOMEVALONATE KINASE"/>
    <property type="match status" value="1"/>
</dbReference>
<keyword evidence="11" id="KW-0067">ATP-binding</keyword>
<evidence type="ECO:0000256" key="9">
    <source>
        <dbReference type="ARBA" id="ARBA00022777"/>
    </source>
</evidence>
<dbReference type="EC" id="2.7.4.2" evidence="3"/>
<evidence type="ECO:0000256" key="8">
    <source>
        <dbReference type="ARBA" id="ARBA00022741"/>
    </source>
</evidence>
<keyword evidence="7" id="KW-0808">Transferase</keyword>
<dbReference type="EMBL" id="AZBU02000011">
    <property type="protein sequence ID" value="TKR61301.1"/>
    <property type="molecule type" value="Genomic_DNA"/>
</dbReference>
<accession>A0A4U5LYE8</accession>
<protein>
    <recommendedName>
        <fullName evidence="17">Phosphomevalonate kinase</fullName>
        <ecNumber evidence="3">2.7.4.2</ecNumber>
    </recommendedName>
</protein>
<dbReference type="GO" id="GO:0005829">
    <property type="term" value="C:cytosol"/>
    <property type="evidence" value="ECO:0007669"/>
    <property type="project" value="UniProtKB-SubCell"/>
</dbReference>
<evidence type="ECO:0000256" key="12">
    <source>
        <dbReference type="ARBA" id="ARBA00022955"/>
    </source>
</evidence>
<keyword evidence="12" id="KW-0752">Steroid biosynthesis</keyword>
<keyword evidence="5" id="KW-0444">Lipid biosynthesis</keyword>
<evidence type="ECO:0000256" key="14">
    <source>
        <dbReference type="ARBA" id="ARBA00023098"/>
    </source>
</evidence>
<keyword evidence="4" id="KW-0963">Cytoplasm</keyword>
<dbReference type="AlphaFoldDB" id="A0A4U5LYE8"/>
<evidence type="ECO:0000256" key="5">
    <source>
        <dbReference type="ARBA" id="ARBA00022516"/>
    </source>
</evidence>
<dbReference type="Proteomes" id="UP000298663">
    <property type="component" value="Unassembled WGS sequence"/>
</dbReference>
<dbReference type="Pfam" id="PF04275">
    <property type="entry name" value="P-mevalo_kinase"/>
    <property type="match status" value="1"/>
</dbReference>
<keyword evidence="13" id="KW-0756">Sterol biosynthesis</keyword>
<sequence>MPNAIKVVICFSGKRKSGKDFVSARLLAKIREEFEAELVGISWSLKDEFAAIEGVDKEELKTDGPMKEVYRKRMVDFGEEKRKEDPSYFCRAAISSLNPASSVAIITDCRRATDLAYFGSQSYKRITVRIEAPLEVRESRGFKFTRGIDDAETECALDAFPEKWDFVIQNAGVPEKLEMSLNEIFSSVCDHRRKVLDKSRF</sequence>
<evidence type="ECO:0000256" key="13">
    <source>
        <dbReference type="ARBA" id="ARBA00023011"/>
    </source>
</evidence>
<keyword evidence="9" id="KW-0418">Kinase</keyword>
<evidence type="ECO:0000256" key="7">
    <source>
        <dbReference type="ARBA" id="ARBA00022679"/>
    </source>
</evidence>
<dbReference type="GO" id="GO:0006695">
    <property type="term" value="P:cholesterol biosynthetic process"/>
    <property type="evidence" value="ECO:0007669"/>
    <property type="project" value="UniProtKB-KW"/>
</dbReference>
<evidence type="ECO:0000256" key="6">
    <source>
        <dbReference type="ARBA" id="ARBA00022548"/>
    </source>
</evidence>
<keyword evidence="8" id="KW-0547">Nucleotide-binding</keyword>
<evidence type="ECO:0000313" key="19">
    <source>
        <dbReference type="Proteomes" id="UP000298663"/>
    </source>
</evidence>
<comment type="caution">
    <text evidence="18">The sequence shown here is derived from an EMBL/GenBank/DDBJ whole genome shotgun (WGS) entry which is preliminary data.</text>
</comment>
<comment type="pathway">
    <text evidence="2">Isoprenoid biosynthesis; isopentenyl diphosphate biosynthesis via mevalonate pathway; isopentenyl diphosphate from (R)-mevalonate: step 2/3.</text>
</comment>
<evidence type="ECO:0000256" key="2">
    <source>
        <dbReference type="ARBA" id="ARBA00005017"/>
    </source>
</evidence>
<dbReference type="UniPathway" id="UPA00057">
    <property type="reaction ID" value="UER00099"/>
</dbReference>
<name>A0A4U5LYE8_STECR</name>